<dbReference type="Pfam" id="PF00578">
    <property type="entry name" value="AhpC-TSA"/>
    <property type="match status" value="1"/>
</dbReference>
<organism evidence="2 3">
    <name type="scientific">Algibacter luteus</name>
    <dbReference type="NCBI Taxonomy" id="1178825"/>
    <lineage>
        <taxon>Bacteria</taxon>
        <taxon>Pseudomonadati</taxon>
        <taxon>Bacteroidota</taxon>
        <taxon>Flavobacteriia</taxon>
        <taxon>Flavobacteriales</taxon>
        <taxon>Flavobacteriaceae</taxon>
        <taxon>Algibacter</taxon>
    </lineage>
</organism>
<dbReference type="InterPro" id="IPR050553">
    <property type="entry name" value="Thioredoxin_ResA/DsbE_sf"/>
</dbReference>
<evidence type="ECO:0000259" key="1">
    <source>
        <dbReference type="PROSITE" id="PS51352"/>
    </source>
</evidence>
<dbReference type="RefSeq" id="WP_019388195.1">
    <property type="nucleotide sequence ID" value="NZ_ALIH01000011.1"/>
</dbReference>
<dbReference type="GO" id="GO:0016853">
    <property type="term" value="F:isomerase activity"/>
    <property type="evidence" value="ECO:0007669"/>
    <property type="project" value="UniProtKB-KW"/>
</dbReference>
<keyword evidence="3" id="KW-1185">Reference proteome</keyword>
<dbReference type="PANTHER" id="PTHR42852">
    <property type="entry name" value="THIOL:DISULFIDE INTERCHANGE PROTEIN DSBE"/>
    <property type="match status" value="1"/>
</dbReference>
<dbReference type="PROSITE" id="PS51352">
    <property type="entry name" value="THIOREDOXIN_2"/>
    <property type="match status" value="1"/>
</dbReference>
<proteinExistence type="predicted"/>
<dbReference type="AlphaFoldDB" id="A0A1M6FCP6"/>
<protein>
    <submittedName>
        <fullName evidence="2">Thiol-disulfide isomerase or thioredoxin</fullName>
    </submittedName>
</protein>
<name>A0A1M6FCP6_9FLAO</name>
<gene>
    <name evidence="2" type="ORF">SAMN05216261_2318</name>
</gene>
<dbReference type="PANTHER" id="PTHR42852:SF17">
    <property type="entry name" value="THIOREDOXIN-LIKE PROTEIN HI_1115"/>
    <property type="match status" value="1"/>
</dbReference>
<accession>A0A1M6FCP6</accession>
<dbReference type="Proteomes" id="UP000184396">
    <property type="component" value="Unassembled WGS sequence"/>
</dbReference>
<sequence>MRNLLILLLIFFLSCQEVEKTPLKKIVVDTNEIVNSKKTNKKELIGEKFIFHDIKTLADKKVNSEILIGKPTLIIAWSITCKSCIEEIPILNELVTKYSDKVNFIAITNNSKKEIRRFIRKREFNFTHIINAKEIHNDYNIYSFPKTFLLDKNGIITKTNIRGITYKKINGKFVKRNENGEEFVRLIDKLL</sequence>
<evidence type="ECO:0000313" key="2">
    <source>
        <dbReference type="EMBL" id="SHI95423.1"/>
    </source>
</evidence>
<reference evidence="2 3" key="1">
    <citation type="submission" date="2016-11" db="EMBL/GenBank/DDBJ databases">
        <authorList>
            <person name="Jaros S."/>
            <person name="Januszkiewicz K."/>
            <person name="Wedrychowicz H."/>
        </authorList>
    </citation>
    <scope>NUCLEOTIDE SEQUENCE [LARGE SCALE GENOMIC DNA]</scope>
    <source>
        <strain evidence="2 3">CGMCC 1.12213</strain>
    </source>
</reference>
<dbReference type="SUPFAM" id="SSF52833">
    <property type="entry name" value="Thioredoxin-like"/>
    <property type="match status" value="1"/>
</dbReference>
<feature type="domain" description="Thioredoxin" evidence="1">
    <location>
        <begin position="43"/>
        <end position="191"/>
    </location>
</feature>
<dbReference type="InterPro" id="IPR013766">
    <property type="entry name" value="Thioredoxin_domain"/>
</dbReference>
<dbReference type="Gene3D" id="3.40.30.10">
    <property type="entry name" value="Glutaredoxin"/>
    <property type="match status" value="1"/>
</dbReference>
<evidence type="ECO:0000313" key="3">
    <source>
        <dbReference type="Proteomes" id="UP000184396"/>
    </source>
</evidence>
<dbReference type="GO" id="GO:0016209">
    <property type="term" value="F:antioxidant activity"/>
    <property type="evidence" value="ECO:0007669"/>
    <property type="project" value="InterPro"/>
</dbReference>
<dbReference type="InterPro" id="IPR036249">
    <property type="entry name" value="Thioredoxin-like_sf"/>
</dbReference>
<dbReference type="GO" id="GO:0016491">
    <property type="term" value="F:oxidoreductase activity"/>
    <property type="evidence" value="ECO:0007669"/>
    <property type="project" value="InterPro"/>
</dbReference>
<dbReference type="InterPro" id="IPR000866">
    <property type="entry name" value="AhpC/TSA"/>
</dbReference>
<keyword evidence="2" id="KW-0413">Isomerase</keyword>
<dbReference type="EMBL" id="FQYK01000005">
    <property type="protein sequence ID" value="SHI95423.1"/>
    <property type="molecule type" value="Genomic_DNA"/>
</dbReference>
<dbReference type="eggNOG" id="COG0526">
    <property type="taxonomic scope" value="Bacteria"/>
</dbReference>
<dbReference type="CDD" id="cd02966">
    <property type="entry name" value="TlpA_like_family"/>
    <property type="match status" value="1"/>
</dbReference>
<dbReference type="OrthoDB" id="9815205at2"/>
<dbReference type="PROSITE" id="PS51257">
    <property type="entry name" value="PROKAR_LIPOPROTEIN"/>
    <property type="match status" value="1"/>
</dbReference>
<dbReference type="STRING" id="1178825.SAMN05216261_2318"/>